<dbReference type="EMBL" id="JACYXZ010000001">
    <property type="protein sequence ID" value="MBD8868347.1"/>
    <property type="molecule type" value="Genomic_DNA"/>
</dbReference>
<organism evidence="2 3">
    <name type="scientific">Nocardioides donggukensis</name>
    <dbReference type="NCBI Taxonomy" id="2774019"/>
    <lineage>
        <taxon>Bacteria</taxon>
        <taxon>Bacillati</taxon>
        <taxon>Actinomycetota</taxon>
        <taxon>Actinomycetes</taxon>
        <taxon>Propionibacteriales</taxon>
        <taxon>Nocardioidaceae</taxon>
        <taxon>Nocardioides</taxon>
    </lineage>
</organism>
<evidence type="ECO:0000313" key="3">
    <source>
        <dbReference type="Proteomes" id="UP000616839"/>
    </source>
</evidence>
<accession>A0A927K1B3</accession>
<evidence type="ECO:0000256" key="1">
    <source>
        <dbReference type="SAM" id="SignalP"/>
    </source>
</evidence>
<evidence type="ECO:0000313" key="2">
    <source>
        <dbReference type="EMBL" id="MBD8868347.1"/>
    </source>
</evidence>
<proteinExistence type="predicted"/>
<reference evidence="2" key="1">
    <citation type="submission" date="2020-09" db="EMBL/GenBank/DDBJ databases">
        <title>Nocardioides sp. strain MJB4 16S ribosomal RNA gene Genome sequencing and assembly.</title>
        <authorList>
            <person name="Kim I."/>
        </authorList>
    </citation>
    <scope>NUCLEOTIDE SEQUENCE</scope>
    <source>
        <strain evidence="2">MJB4</strain>
    </source>
</reference>
<dbReference type="Gene3D" id="3.40.830.10">
    <property type="entry name" value="LigB-like"/>
    <property type="match status" value="1"/>
</dbReference>
<comment type="caution">
    <text evidence="2">The sequence shown here is derived from an EMBL/GenBank/DDBJ whole genome shotgun (WGS) entry which is preliminary data.</text>
</comment>
<dbReference type="Proteomes" id="UP000616839">
    <property type="component" value="Unassembled WGS sequence"/>
</dbReference>
<feature type="chain" id="PRO_5039578365" evidence="1">
    <location>
        <begin position="21"/>
        <end position="191"/>
    </location>
</feature>
<dbReference type="AlphaFoldDB" id="A0A927K1B3"/>
<feature type="signal peptide" evidence="1">
    <location>
        <begin position="1"/>
        <end position="20"/>
    </location>
</feature>
<protein>
    <submittedName>
        <fullName evidence="2">Uncharacterized protein</fullName>
    </submittedName>
</protein>
<keyword evidence="3" id="KW-1185">Reference proteome</keyword>
<sequence length="191" mass="19987">MVKAVVVPSAPLLLAEYAAAGDPAPALTAACTGAVEWLVQRRPPLVHVLTSPPTGEERANGAPDLGPRVAEHLLRRAGFAGEVVAGARPGEQVETVLVVADGSARRGEKAPGHLDERSFAFDAAVEEALMLADSAALESLDVRLGAELLARGVPALQALGALDLPVEQVDLDYAGDPFGVQYWVVRWQCVL</sequence>
<name>A0A927K1B3_9ACTN</name>
<gene>
    <name evidence="2" type="ORF">IE331_01815</name>
</gene>
<keyword evidence="1" id="KW-0732">Signal</keyword>